<name>A2EKJ3_TRIV3</name>
<evidence type="ECO:0000313" key="3">
    <source>
        <dbReference type="Proteomes" id="UP000001542"/>
    </source>
</evidence>
<sequence length="247" mass="28723">MNLSSFGIDKVETPPKTARTIRVTRSSRKSTTPIDQFKNPILGIEVNLIKQLQQVENEYHGSSYKKRQILLDALEQIAQTNLGFKKQIMTAVKAWRKPVDDTSADNDVTAITDLLRAQNEFKTVKEKYQNSKSKIQQLKDEIESTKAETDRIIEETQKMKQKLFLESDHFAKARKLTEELTQLQTTFDNMFKPKEEVQLTGNLADLSRENENLKKELVKMRFELELSSQISKRLRFIEERANKENKN</sequence>
<evidence type="ECO:0000256" key="1">
    <source>
        <dbReference type="SAM" id="Coils"/>
    </source>
</evidence>
<dbReference type="VEuPathDB" id="TrichDB:TVAGG3_0412260"/>
<proteinExistence type="predicted"/>
<dbReference type="VEuPathDB" id="TrichDB:TVAG_313950"/>
<dbReference type="EMBL" id="DS113414">
    <property type="protein sequence ID" value="EAY06820.1"/>
    <property type="molecule type" value="Genomic_DNA"/>
</dbReference>
<reference evidence="2" key="1">
    <citation type="submission" date="2006-10" db="EMBL/GenBank/DDBJ databases">
        <authorList>
            <person name="Amadeo P."/>
            <person name="Zhao Q."/>
            <person name="Wortman J."/>
            <person name="Fraser-Liggett C."/>
            <person name="Carlton J."/>
        </authorList>
    </citation>
    <scope>NUCLEOTIDE SEQUENCE</scope>
    <source>
        <strain evidence="2">G3</strain>
    </source>
</reference>
<dbReference type="Proteomes" id="UP000001542">
    <property type="component" value="Unassembled WGS sequence"/>
</dbReference>
<dbReference type="InParanoid" id="A2EKJ3"/>
<dbReference type="KEGG" id="tva:4764701"/>
<feature type="coiled-coil region" evidence="1">
    <location>
        <begin position="196"/>
        <end position="223"/>
    </location>
</feature>
<reference evidence="2" key="2">
    <citation type="journal article" date="2007" name="Science">
        <title>Draft genome sequence of the sexually transmitted pathogen Trichomonas vaginalis.</title>
        <authorList>
            <person name="Carlton J.M."/>
            <person name="Hirt R.P."/>
            <person name="Silva J.C."/>
            <person name="Delcher A.L."/>
            <person name="Schatz M."/>
            <person name="Zhao Q."/>
            <person name="Wortman J.R."/>
            <person name="Bidwell S.L."/>
            <person name="Alsmark U.C.M."/>
            <person name="Besteiro S."/>
            <person name="Sicheritz-Ponten T."/>
            <person name="Noel C.J."/>
            <person name="Dacks J.B."/>
            <person name="Foster P.G."/>
            <person name="Simillion C."/>
            <person name="Van de Peer Y."/>
            <person name="Miranda-Saavedra D."/>
            <person name="Barton G.J."/>
            <person name="Westrop G.D."/>
            <person name="Mueller S."/>
            <person name="Dessi D."/>
            <person name="Fiori P.L."/>
            <person name="Ren Q."/>
            <person name="Paulsen I."/>
            <person name="Zhang H."/>
            <person name="Bastida-Corcuera F.D."/>
            <person name="Simoes-Barbosa A."/>
            <person name="Brown M.T."/>
            <person name="Hayes R.D."/>
            <person name="Mukherjee M."/>
            <person name="Okumura C.Y."/>
            <person name="Schneider R."/>
            <person name="Smith A.J."/>
            <person name="Vanacova S."/>
            <person name="Villalvazo M."/>
            <person name="Haas B.J."/>
            <person name="Pertea M."/>
            <person name="Feldblyum T.V."/>
            <person name="Utterback T.R."/>
            <person name="Shu C.L."/>
            <person name="Osoegawa K."/>
            <person name="de Jong P.J."/>
            <person name="Hrdy I."/>
            <person name="Horvathova L."/>
            <person name="Zubacova Z."/>
            <person name="Dolezal P."/>
            <person name="Malik S.B."/>
            <person name="Logsdon J.M. Jr."/>
            <person name="Henze K."/>
            <person name="Gupta A."/>
            <person name="Wang C.C."/>
            <person name="Dunne R.L."/>
            <person name="Upcroft J.A."/>
            <person name="Upcroft P."/>
            <person name="White O."/>
            <person name="Salzberg S.L."/>
            <person name="Tang P."/>
            <person name="Chiu C.-H."/>
            <person name="Lee Y.-S."/>
            <person name="Embley T.M."/>
            <person name="Coombs G.H."/>
            <person name="Mottram J.C."/>
            <person name="Tachezy J."/>
            <person name="Fraser-Liggett C.M."/>
            <person name="Johnson P.J."/>
        </authorList>
    </citation>
    <scope>NUCLEOTIDE SEQUENCE [LARGE SCALE GENOMIC DNA]</scope>
    <source>
        <strain evidence="2">G3</strain>
    </source>
</reference>
<dbReference type="AlphaFoldDB" id="A2EKJ3"/>
<evidence type="ECO:0000313" key="2">
    <source>
        <dbReference type="EMBL" id="EAY06820.1"/>
    </source>
</evidence>
<dbReference type="SMR" id="A2EKJ3"/>
<feature type="coiled-coil region" evidence="1">
    <location>
        <begin position="114"/>
        <end position="155"/>
    </location>
</feature>
<organism evidence="2 3">
    <name type="scientific">Trichomonas vaginalis (strain ATCC PRA-98 / G3)</name>
    <dbReference type="NCBI Taxonomy" id="412133"/>
    <lineage>
        <taxon>Eukaryota</taxon>
        <taxon>Metamonada</taxon>
        <taxon>Parabasalia</taxon>
        <taxon>Trichomonadida</taxon>
        <taxon>Trichomonadidae</taxon>
        <taxon>Trichomonas</taxon>
    </lineage>
</organism>
<dbReference type="RefSeq" id="XP_001319043.1">
    <property type="nucleotide sequence ID" value="XM_001319008.1"/>
</dbReference>
<dbReference type="OrthoDB" id="10553325at2759"/>
<accession>A2EKJ3</accession>
<protein>
    <submittedName>
        <fullName evidence="2">Uncharacterized protein</fullName>
    </submittedName>
</protein>
<keyword evidence="1" id="KW-0175">Coiled coil</keyword>
<keyword evidence="3" id="KW-1185">Reference proteome</keyword>
<gene>
    <name evidence="2" type="ORF">TVAG_313950</name>
</gene>